<feature type="non-terminal residue" evidence="1">
    <location>
        <position position="67"/>
    </location>
</feature>
<dbReference type="Proteomes" id="UP000789901">
    <property type="component" value="Unassembled WGS sequence"/>
</dbReference>
<gene>
    <name evidence="1" type="ORF">GMARGA_LOCUS36782</name>
</gene>
<proteinExistence type="predicted"/>
<reference evidence="1 2" key="1">
    <citation type="submission" date="2021-06" db="EMBL/GenBank/DDBJ databases">
        <authorList>
            <person name="Kallberg Y."/>
            <person name="Tangrot J."/>
            <person name="Rosling A."/>
        </authorList>
    </citation>
    <scope>NUCLEOTIDE SEQUENCE [LARGE SCALE GENOMIC DNA]</scope>
    <source>
        <strain evidence="1 2">120-4 pot B 10/14</strain>
    </source>
</reference>
<organism evidence="1 2">
    <name type="scientific">Gigaspora margarita</name>
    <dbReference type="NCBI Taxonomy" id="4874"/>
    <lineage>
        <taxon>Eukaryota</taxon>
        <taxon>Fungi</taxon>
        <taxon>Fungi incertae sedis</taxon>
        <taxon>Mucoromycota</taxon>
        <taxon>Glomeromycotina</taxon>
        <taxon>Glomeromycetes</taxon>
        <taxon>Diversisporales</taxon>
        <taxon>Gigasporaceae</taxon>
        <taxon>Gigaspora</taxon>
    </lineage>
</organism>
<protein>
    <submittedName>
        <fullName evidence="1">43581_t:CDS:1</fullName>
    </submittedName>
</protein>
<keyword evidence="2" id="KW-1185">Reference proteome</keyword>
<feature type="non-terminal residue" evidence="1">
    <location>
        <position position="1"/>
    </location>
</feature>
<name>A0ABN7X078_GIGMA</name>
<sequence>VDIYANYPKRPLMFKIQDFYAIVEYYLLYEFEESKVMLAYIQWTSSIEEDNIGYIEIDKSFYIVDKE</sequence>
<dbReference type="EMBL" id="CAJVQB010073884">
    <property type="protein sequence ID" value="CAG8843886.1"/>
    <property type="molecule type" value="Genomic_DNA"/>
</dbReference>
<accession>A0ABN7X078</accession>
<evidence type="ECO:0000313" key="2">
    <source>
        <dbReference type="Proteomes" id="UP000789901"/>
    </source>
</evidence>
<evidence type="ECO:0000313" key="1">
    <source>
        <dbReference type="EMBL" id="CAG8843886.1"/>
    </source>
</evidence>
<comment type="caution">
    <text evidence="1">The sequence shown here is derived from an EMBL/GenBank/DDBJ whole genome shotgun (WGS) entry which is preliminary data.</text>
</comment>